<dbReference type="InterPro" id="IPR009057">
    <property type="entry name" value="Homeodomain-like_sf"/>
</dbReference>
<dbReference type="SUPFAM" id="SSF48498">
    <property type="entry name" value="Tetracyclin repressor-like, C-terminal domain"/>
    <property type="match status" value="1"/>
</dbReference>
<dbReference type="Pfam" id="PF00440">
    <property type="entry name" value="TetR_N"/>
    <property type="match status" value="1"/>
</dbReference>
<dbReference type="Proteomes" id="UP000437862">
    <property type="component" value="Chromosome"/>
</dbReference>
<proteinExistence type="predicted"/>
<dbReference type="OrthoDB" id="5816932at2"/>
<reference evidence="6 9" key="3">
    <citation type="submission" date="2019-12" db="EMBL/GenBank/DDBJ databases">
        <title>Draft Genome Sequences of Six Type Strains of the Genus Massilia.</title>
        <authorList>
            <person name="Miess H."/>
            <person name="Frediansyah A."/>
            <person name="Goeker M."/>
            <person name="Gross H."/>
        </authorList>
    </citation>
    <scope>NUCLEOTIDE SEQUENCE [LARGE SCALE GENOMIC DNA]</scope>
    <source>
        <strain evidence="6 9">DSM 26639</strain>
    </source>
</reference>
<evidence type="ECO:0000313" key="8">
    <source>
        <dbReference type="Proteomes" id="UP000315112"/>
    </source>
</evidence>
<dbReference type="PRINTS" id="PR00455">
    <property type="entry name" value="HTHTETR"/>
</dbReference>
<dbReference type="GO" id="GO:0003677">
    <property type="term" value="F:DNA binding"/>
    <property type="evidence" value="ECO:0007669"/>
    <property type="project" value="UniProtKB-UniRule"/>
</dbReference>
<keyword evidence="1" id="KW-0805">Transcription regulation</keyword>
<keyword evidence="3" id="KW-0804">Transcription</keyword>
<dbReference type="PANTHER" id="PTHR47506:SF1">
    <property type="entry name" value="HTH-TYPE TRANSCRIPTIONAL REGULATOR YJDC"/>
    <property type="match status" value="1"/>
</dbReference>
<dbReference type="AlphaFoldDB" id="A0A562PQ21"/>
<dbReference type="Pfam" id="PF21993">
    <property type="entry name" value="TetR_C_13_2"/>
    <property type="match status" value="1"/>
</dbReference>
<accession>A0A562PQ21</accession>
<evidence type="ECO:0000313" key="9">
    <source>
        <dbReference type="Proteomes" id="UP000437862"/>
    </source>
</evidence>
<gene>
    <name evidence="6" type="ORF">GO485_00865</name>
    <name evidence="7" type="ORF">IP92_02914</name>
</gene>
<dbReference type="EMBL" id="VLKW01000005">
    <property type="protein sequence ID" value="TWI46555.1"/>
    <property type="molecule type" value="Genomic_DNA"/>
</dbReference>
<reference evidence="7" key="2">
    <citation type="submission" date="2019-07" db="EMBL/GenBank/DDBJ databases">
        <authorList>
            <person name="Whitman W."/>
            <person name="Huntemann M."/>
            <person name="Clum A."/>
            <person name="Pillay M."/>
            <person name="Palaniappan K."/>
            <person name="Varghese N."/>
            <person name="Mikhailova N."/>
            <person name="Stamatis D."/>
            <person name="Reddy T."/>
            <person name="Daum C."/>
            <person name="Shapiro N."/>
            <person name="Ivanova N."/>
            <person name="Kyrpides N."/>
            <person name="Woyke T."/>
        </authorList>
    </citation>
    <scope>NUCLEOTIDE SEQUENCE</scope>
    <source>
        <strain evidence="7">CGMCC 1.10685</strain>
    </source>
</reference>
<dbReference type="PANTHER" id="PTHR47506">
    <property type="entry name" value="TRANSCRIPTIONAL REGULATORY PROTEIN"/>
    <property type="match status" value="1"/>
</dbReference>
<dbReference type="InterPro" id="IPR001647">
    <property type="entry name" value="HTH_TetR"/>
</dbReference>
<dbReference type="Proteomes" id="UP000315112">
    <property type="component" value="Unassembled WGS sequence"/>
</dbReference>
<evidence type="ECO:0000313" key="7">
    <source>
        <dbReference type="EMBL" id="TWI46555.1"/>
    </source>
</evidence>
<feature type="domain" description="HTH tetR-type" evidence="5">
    <location>
        <begin position="5"/>
        <end position="65"/>
    </location>
</feature>
<dbReference type="PROSITE" id="PS50977">
    <property type="entry name" value="HTH_TETR_2"/>
    <property type="match status" value="1"/>
</dbReference>
<keyword evidence="2 4" id="KW-0238">DNA-binding</keyword>
<dbReference type="SUPFAM" id="SSF46689">
    <property type="entry name" value="Homeodomain-like"/>
    <property type="match status" value="1"/>
</dbReference>
<dbReference type="Gene3D" id="1.10.357.10">
    <property type="entry name" value="Tetracycline Repressor, domain 2"/>
    <property type="match status" value="1"/>
</dbReference>
<evidence type="ECO:0000313" key="6">
    <source>
        <dbReference type="EMBL" id="QGZ42856.1"/>
    </source>
</evidence>
<sequence length="198" mass="21896">MARQDTTREQIVAAADRLFYEQGFDHTSFAHIADAVGISRGNFYYHFRAKDEILAAVIDLRLARTRQMLDDWQAQGADPAARIRSFFHMLVANRAAIAMHGCPVGTLCNELAKLDHPSHGAAAALFTLFRTWLHGQFVDAGFAAAEADRHALHALVLSQGIATLASALRDERTLRHEVRLAEEWLAGCLGRGAQSDHH</sequence>
<feature type="DNA-binding region" description="H-T-H motif" evidence="4">
    <location>
        <begin position="28"/>
        <end position="47"/>
    </location>
</feature>
<evidence type="ECO:0000256" key="2">
    <source>
        <dbReference type="ARBA" id="ARBA00023125"/>
    </source>
</evidence>
<dbReference type="InterPro" id="IPR036271">
    <property type="entry name" value="Tet_transcr_reg_TetR-rel_C_sf"/>
</dbReference>
<dbReference type="EMBL" id="CP046904">
    <property type="protein sequence ID" value="QGZ42856.1"/>
    <property type="molecule type" value="Genomic_DNA"/>
</dbReference>
<reference evidence="7 8" key="1">
    <citation type="journal article" date="2015" name="Stand. Genomic Sci.">
        <title>Genomic Encyclopedia of Bacterial and Archaeal Type Strains, Phase III: the genomes of soil and plant-associated and newly described type strains.</title>
        <authorList>
            <person name="Whitman W.B."/>
            <person name="Woyke T."/>
            <person name="Klenk H.P."/>
            <person name="Zhou Y."/>
            <person name="Lilburn T.G."/>
            <person name="Beck B.J."/>
            <person name="De Vos P."/>
            <person name="Vandamme P."/>
            <person name="Eisen J.A."/>
            <person name="Garrity G."/>
            <person name="Hugenholtz P."/>
            <person name="Kyrpides N.C."/>
        </authorList>
    </citation>
    <scope>NUCLEOTIDE SEQUENCE [LARGE SCALE GENOMIC DNA]</scope>
    <source>
        <strain evidence="7 8">CGMCC 1.10685</strain>
    </source>
</reference>
<organism evidence="7 8">
    <name type="scientific">Pseudoduganella flava</name>
    <dbReference type="NCBI Taxonomy" id="871742"/>
    <lineage>
        <taxon>Bacteria</taxon>
        <taxon>Pseudomonadati</taxon>
        <taxon>Pseudomonadota</taxon>
        <taxon>Betaproteobacteria</taxon>
        <taxon>Burkholderiales</taxon>
        <taxon>Oxalobacteraceae</taxon>
        <taxon>Telluria group</taxon>
        <taxon>Pseudoduganella</taxon>
    </lineage>
</organism>
<evidence type="ECO:0000259" key="5">
    <source>
        <dbReference type="PROSITE" id="PS50977"/>
    </source>
</evidence>
<keyword evidence="9" id="KW-1185">Reference proteome</keyword>
<name>A0A562PQ21_9BURK</name>
<protein>
    <submittedName>
        <fullName evidence="7">TetR family transcriptional regulator</fullName>
    </submittedName>
</protein>
<evidence type="ECO:0000256" key="4">
    <source>
        <dbReference type="PROSITE-ProRule" id="PRU00335"/>
    </source>
</evidence>
<dbReference type="InterPro" id="IPR054156">
    <property type="entry name" value="YxaF_TetR_C"/>
</dbReference>
<evidence type="ECO:0000256" key="3">
    <source>
        <dbReference type="ARBA" id="ARBA00023163"/>
    </source>
</evidence>
<evidence type="ECO:0000256" key="1">
    <source>
        <dbReference type="ARBA" id="ARBA00023015"/>
    </source>
</evidence>